<proteinExistence type="predicted"/>
<name>A0AAW1XSJ3_RUBAR</name>
<dbReference type="GO" id="GO:0098542">
    <property type="term" value="P:defense response to other organism"/>
    <property type="evidence" value="ECO:0007669"/>
    <property type="project" value="InterPro"/>
</dbReference>
<evidence type="ECO:0000313" key="7">
    <source>
        <dbReference type="EMBL" id="KAK9939055.1"/>
    </source>
</evidence>
<keyword evidence="8" id="KW-1185">Reference proteome</keyword>
<evidence type="ECO:0000256" key="4">
    <source>
        <dbReference type="ARBA" id="ARBA00023136"/>
    </source>
</evidence>
<organism evidence="7 8">
    <name type="scientific">Rubus argutus</name>
    <name type="common">Southern blackberry</name>
    <dbReference type="NCBI Taxonomy" id="59490"/>
    <lineage>
        <taxon>Eukaryota</taxon>
        <taxon>Viridiplantae</taxon>
        <taxon>Streptophyta</taxon>
        <taxon>Embryophyta</taxon>
        <taxon>Tracheophyta</taxon>
        <taxon>Spermatophyta</taxon>
        <taxon>Magnoliopsida</taxon>
        <taxon>eudicotyledons</taxon>
        <taxon>Gunneridae</taxon>
        <taxon>Pentapetalae</taxon>
        <taxon>rosids</taxon>
        <taxon>fabids</taxon>
        <taxon>Rosales</taxon>
        <taxon>Rosaceae</taxon>
        <taxon>Rosoideae</taxon>
        <taxon>Rosoideae incertae sedis</taxon>
        <taxon>Rubus</taxon>
    </lineage>
</organism>
<dbReference type="PANTHER" id="PTHR31415">
    <property type="entry name" value="OS05G0367900 PROTEIN"/>
    <property type="match status" value="1"/>
</dbReference>
<evidence type="ECO:0000313" key="8">
    <source>
        <dbReference type="Proteomes" id="UP001457282"/>
    </source>
</evidence>
<keyword evidence="5" id="KW-0732">Signal</keyword>
<sequence length="191" mass="21554">MGCLLKLFSVMLACGVMVFFFLDQDTTLVTTSVTQALLTQFNFNNTNNNNASTLAYELAFRIDLRNPNRWYRVYYDNIQIAASYKNQTFASMNWKSFGQARKNTTYLTPSFKGQISGILGGVDDAGASYYDIVIKLNLQNDYLRLYHWINMKTQTKTAHTCELKVPLVGDGQSAGAADSFNTIQCGCEYIF</sequence>
<dbReference type="Pfam" id="PF03168">
    <property type="entry name" value="LEA_2"/>
    <property type="match status" value="1"/>
</dbReference>
<evidence type="ECO:0000256" key="1">
    <source>
        <dbReference type="ARBA" id="ARBA00004167"/>
    </source>
</evidence>
<evidence type="ECO:0000256" key="5">
    <source>
        <dbReference type="SAM" id="SignalP"/>
    </source>
</evidence>
<feature type="signal peptide" evidence="5">
    <location>
        <begin position="1"/>
        <end position="15"/>
    </location>
</feature>
<reference evidence="7 8" key="1">
    <citation type="journal article" date="2023" name="G3 (Bethesda)">
        <title>A chromosome-length genome assembly and annotation of blackberry (Rubus argutus, cv. 'Hillquist').</title>
        <authorList>
            <person name="Bruna T."/>
            <person name="Aryal R."/>
            <person name="Dudchenko O."/>
            <person name="Sargent D.J."/>
            <person name="Mead D."/>
            <person name="Buti M."/>
            <person name="Cavallini A."/>
            <person name="Hytonen T."/>
            <person name="Andres J."/>
            <person name="Pham M."/>
            <person name="Weisz D."/>
            <person name="Mascagni F."/>
            <person name="Usai G."/>
            <person name="Natali L."/>
            <person name="Bassil N."/>
            <person name="Fernandez G.E."/>
            <person name="Lomsadze A."/>
            <person name="Armour M."/>
            <person name="Olukolu B."/>
            <person name="Poorten T."/>
            <person name="Britton C."/>
            <person name="Davik J."/>
            <person name="Ashrafi H."/>
            <person name="Aiden E.L."/>
            <person name="Borodovsky M."/>
            <person name="Worthington M."/>
        </authorList>
    </citation>
    <scope>NUCLEOTIDE SEQUENCE [LARGE SCALE GENOMIC DNA]</scope>
    <source>
        <strain evidence="7">PI 553951</strain>
    </source>
</reference>
<dbReference type="Proteomes" id="UP001457282">
    <property type="component" value="Unassembled WGS sequence"/>
</dbReference>
<dbReference type="PANTHER" id="PTHR31415:SF109">
    <property type="entry name" value="NDR1_HIN1-LIKE PROTEIN 10"/>
    <property type="match status" value="1"/>
</dbReference>
<comment type="caution">
    <text evidence="7">The sequence shown here is derived from an EMBL/GenBank/DDBJ whole genome shotgun (WGS) entry which is preliminary data.</text>
</comment>
<comment type="subcellular location">
    <subcellularLocation>
        <location evidence="1">Membrane</location>
        <topology evidence="1">Single-pass membrane protein</topology>
    </subcellularLocation>
</comment>
<keyword evidence="4" id="KW-0472">Membrane</keyword>
<dbReference type="GO" id="GO:0009506">
    <property type="term" value="C:plasmodesma"/>
    <property type="evidence" value="ECO:0007669"/>
    <property type="project" value="TreeGrafter"/>
</dbReference>
<keyword evidence="2" id="KW-0812">Transmembrane</keyword>
<dbReference type="InterPro" id="IPR044839">
    <property type="entry name" value="NDR1-like"/>
</dbReference>
<dbReference type="InterPro" id="IPR004864">
    <property type="entry name" value="LEA_2"/>
</dbReference>
<gene>
    <name evidence="7" type="ORF">M0R45_015764</name>
</gene>
<keyword evidence="3" id="KW-1133">Transmembrane helix</keyword>
<dbReference type="EMBL" id="JBEDUW010000003">
    <property type="protein sequence ID" value="KAK9939055.1"/>
    <property type="molecule type" value="Genomic_DNA"/>
</dbReference>
<evidence type="ECO:0000256" key="2">
    <source>
        <dbReference type="ARBA" id="ARBA00022692"/>
    </source>
</evidence>
<feature type="chain" id="PRO_5043565025" description="Late embryogenesis abundant protein LEA-2 subgroup domain-containing protein" evidence="5">
    <location>
        <begin position="16"/>
        <end position="191"/>
    </location>
</feature>
<dbReference type="GO" id="GO:0005886">
    <property type="term" value="C:plasma membrane"/>
    <property type="evidence" value="ECO:0007669"/>
    <property type="project" value="TreeGrafter"/>
</dbReference>
<dbReference type="AlphaFoldDB" id="A0AAW1XSJ3"/>
<accession>A0AAW1XSJ3</accession>
<evidence type="ECO:0000259" key="6">
    <source>
        <dbReference type="Pfam" id="PF03168"/>
    </source>
</evidence>
<evidence type="ECO:0000256" key="3">
    <source>
        <dbReference type="ARBA" id="ARBA00022989"/>
    </source>
</evidence>
<protein>
    <recommendedName>
        <fullName evidence="6">Late embryogenesis abundant protein LEA-2 subgroup domain-containing protein</fullName>
    </recommendedName>
</protein>
<feature type="domain" description="Late embryogenesis abundant protein LEA-2 subgroup" evidence="6">
    <location>
        <begin position="62"/>
        <end position="116"/>
    </location>
</feature>